<dbReference type="InterPro" id="IPR024618">
    <property type="entry name" value="DUF3857"/>
</dbReference>
<name>A0ABP8GTY8_9SPHI</name>
<protein>
    <recommendedName>
        <fullName evidence="6">DUF3857 domain-containing protein</fullName>
    </recommendedName>
</protein>
<dbReference type="Gene3D" id="2.60.120.1130">
    <property type="match status" value="1"/>
</dbReference>
<comment type="caution">
    <text evidence="4">The sequence shown here is derived from an EMBL/GenBank/DDBJ whole genome shotgun (WGS) entry which is preliminary data.</text>
</comment>
<dbReference type="Pfam" id="PF12969">
    <property type="entry name" value="DUF3857"/>
    <property type="match status" value="1"/>
</dbReference>
<evidence type="ECO:0000313" key="5">
    <source>
        <dbReference type="Proteomes" id="UP001500582"/>
    </source>
</evidence>
<dbReference type="Gene3D" id="3.10.620.30">
    <property type="match status" value="1"/>
</dbReference>
<dbReference type="SUPFAM" id="SSF54001">
    <property type="entry name" value="Cysteine proteinases"/>
    <property type="match status" value="1"/>
</dbReference>
<dbReference type="InterPro" id="IPR038765">
    <property type="entry name" value="Papain-like_cys_pep_sf"/>
</dbReference>
<dbReference type="Gene3D" id="2.60.40.3140">
    <property type="match status" value="1"/>
</dbReference>
<feature type="domain" description="DUF3857" evidence="3">
    <location>
        <begin position="60"/>
        <end position="222"/>
    </location>
</feature>
<keyword evidence="5" id="KW-1185">Reference proteome</keyword>
<feature type="chain" id="PRO_5045160832" description="DUF3857 domain-containing protein" evidence="1">
    <location>
        <begin position="23"/>
        <end position="640"/>
    </location>
</feature>
<accession>A0ABP8GTY8</accession>
<evidence type="ECO:0008006" key="6">
    <source>
        <dbReference type="Google" id="ProtNLM"/>
    </source>
</evidence>
<dbReference type="Pfam" id="PF01841">
    <property type="entry name" value="Transglut_core"/>
    <property type="match status" value="1"/>
</dbReference>
<evidence type="ECO:0000259" key="2">
    <source>
        <dbReference type="Pfam" id="PF01841"/>
    </source>
</evidence>
<feature type="domain" description="Transglutaminase-like" evidence="2">
    <location>
        <begin position="281"/>
        <end position="370"/>
    </location>
</feature>
<sequence>MTRKNVLMCFILLLAVCDFVNAQDIPADLYKASTLPDSLKQDANSVVRYAMEEYVVKGPGRAVNKMHTVTTILNEKDDNEAVIQVPYDKKFNSISRIEMIAYDADGKLIKKYKRSDMYDGAATDGISIVTDNRFLAARHTITSYPVTIEITVEVNMNSYLDLGAWYIQKPDQAVQNSVCKVTAPSTVGFRYLNKNTKVQPVKTNADGNEVYTWSVKNLKAIKPEEDVPAWKVSQRIFFNTNNFEFDGRPGDISSWQNYGKWYQTLNADVNSLSPQRAEEIRQMTANLKTDKEKAKFLYEYLQQNMRYVSIQLGIGGLKPFPAMFVDQKKYGDCKALSNYMGALLKAVNIPSYYAIIYGGENGEPAEPSFPSDPFNHIVLCVPFKGDTTWLECTSNTQPFGKLGNFTENRNALLITENGGVLVNTPKSKAEDNQFKSEVHVKLSADGSAKAEVKIMGTGEYRSDYIGVTAMKTDDQKEFFQRVMNIKQPSAFEFKATDDKDGTKELNIELEYDKLYDIASGNKQFYRPRIFDIWRYTCPVLEKRRSDYYFSIPMQKVCNTVIDLPEGFEVETLPANQSLKFTYGNYDVTYSYDAAKNQVNSVTKFNLNSHIIPAAKYTEMQQYMDAIAKAQNKKLVIKRKA</sequence>
<evidence type="ECO:0000259" key="3">
    <source>
        <dbReference type="Pfam" id="PF12969"/>
    </source>
</evidence>
<gene>
    <name evidence="4" type="ORF">GCM10023149_34400</name>
</gene>
<dbReference type="InterPro" id="IPR002931">
    <property type="entry name" value="Transglutaminase-like"/>
</dbReference>
<evidence type="ECO:0000313" key="4">
    <source>
        <dbReference type="EMBL" id="GAA4329622.1"/>
    </source>
</evidence>
<organism evidence="4 5">
    <name type="scientific">Mucilaginibacter gynuensis</name>
    <dbReference type="NCBI Taxonomy" id="1302236"/>
    <lineage>
        <taxon>Bacteria</taxon>
        <taxon>Pseudomonadati</taxon>
        <taxon>Bacteroidota</taxon>
        <taxon>Sphingobacteriia</taxon>
        <taxon>Sphingobacteriales</taxon>
        <taxon>Sphingobacteriaceae</taxon>
        <taxon>Mucilaginibacter</taxon>
    </lineage>
</organism>
<evidence type="ECO:0000256" key="1">
    <source>
        <dbReference type="SAM" id="SignalP"/>
    </source>
</evidence>
<proteinExistence type="predicted"/>
<dbReference type="RefSeq" id="WP_345212371.1">
    <property type="nucleotide sequence ID" value="NZ_BAABFT010000009.1"/>
</dbReference>
<feature type="signal peptide" evidence="1">
    <location>
        <begin position="1"/>
        <end position="22"/>
    </location>
</feature>
<keyword evidence="1" id="KW-0732">Signal</keyword>
<reference evidence="5" key="1">
    <citation type="journal article" date="2019" name="Int. J. Syst. Evol. Microbiol.">
        <title>The Global Catalogue of Microorganisms (GCM) 10K type strain sequencing project: providing services to taxonomists for standard genome sequencing and annotation.</title>
        <authorList>
            <consortium name="The Broad Institute Genomics Platform"/>
            <consortium name="The Broad Institute Genome Sequencing Center for Infectious Disease"/>
            <person name="Wu L."/>
            <person name="Ma J."/>
        </authorList>
    </citation>
    <scope>NUCLEOTIDE SEQUENCE [LARGE SCALE GENOMIC DNA]</scope>
    <source>
        <strain evidence="5">JCM 17705</strain>
    </source>
</reference>
<dbReference type="EMBL" id="BAABFT010000009">
    <property type="protein sequence ID" value="GAA4329622.1"/>
    <property type="molecule type" value="Genomic_DNA"/>
</dbReference>
<dbReference type="Proteomes" id="UP001500582">
    <property type="component" value="Unassembled WGS sequence"/>
</dbReference>